<protein>
    <recommendedName>
        <fullName evidence="5">Alpha galactosidase C-terminal domain-containing protein</fullName>
    </recommendedName>
</protein>
<dbReference type="InterPro" id="IPR002241">
    <property type="entry name" value="Glyco_hydro_27"/>
</dbReference>
<dbReference type="Pfam" id="PF17801">
    <property type="entry name" value="Melibiase_C"/>
    <property type="match status" value="1"/>
</dbReference>
<dbReference type="SUPFAM" id="SSF51445">
    <property type="entry name" value="(Trans)glycosidases"/>
    <property type="match status" value="1"/>
</dbReference>
<dbReference type="InterPro" id="IPR041233">
    <property type="entry name" value="Melibiase_C"/>
</dbReference>
<dbReference type="RefSeq" id="WP_161837175.1">
    <property type="nucleotide sequence ID" value="NZ_CP048000.1"/>
</dbReference>
<feature type="domain" description="Alpha galactosidase C-terminal" evidence="5">
    <location>
        <begin position="588"/>
        <end position="659"/>
    </location>
</feature>
<keyword evidence="4" id="KW-0326">Glycosidase</keyword>
<proteinExistence type="inferred from homology"/>
<dbReference type="Gene3D" id="3.20.20.70">
    <property type="entry name" value="Aldolase class I"/>
    <property type="match status" value="1"/>
</dbReference>
<dbReference type="PANTHER" id="PTHR11452:SF75">
    <property type="entry name" value="ALPHA-GALACTOSIDASE MEL1"/>
    <property type="match status" value="1"/>
</dbReference>
<dbReference type="Gene3D" id="2.60.40.1180">
    <property type="entry name" value="Golgi alpha-mannosidase II"/>
    <property type="match status" value="1"/>
</dbReference>
<sequence>MNLFSISNYKAKFEIDINTGIYSLDFIDGVRFLNLTCAIRKKGEDIVLGSDMKFHEVDIAEQEDILGKGNRLTVQHYNTRDFILEQTVTCYDSGYMTVKLKVISEDRVSTNYMAPLWGESSEPVFISKKKEIRFLAAPFDNDKWAKFVDYPVQYAPISYEFTAIHSIEEKAGLVIGSLDHDNWKTGIKMKAEAKGELINGFRVFAGVATEETRDLDGINHGYLSGKTIESPRIFLSFYDSYQEGFKEFGKCNALIKPPLPWNGPVLFGWNSWAALMGRLTFEKYKEASDFMKKIKHSYCDENGTQYINFDAFWNSFITKMRDSVDYVNNNGQLPGTYVAPFITSPPFNKEVSGTDGNYLFEDLLLRDESGEILPPVDGLYSLDPTHPGTLAHIQYETSRIIKWGFRSIKADFLGHACREGSFYNKEITTGIQAYNYGMKFFTDCVSEDRVGYPIFISLSIDPIFPHGYGHARRISCDAFGSIDQSAYLNNCITYLWWMNDCLYRFNDPDHIVLYRTHDKVSTAFEEGRTRFHTGVICGSLMITSDDYELEEARRRAEILLTNDEINEIARKGQSFQPVSGNYGEVAADVFMRKDKDATVVAVFNYSLSEPKTVKVPLTDLGLNKEDTYSYKDLWTKEIKPCHELLEVELGPTQSAMIKIFNYN</sequence>
<dbReference type="GO" id="GO:0004553">
    <property type="term" value="F:hydrolase activity, hydrolyzing O-glycosyl compounds"/>
    <property type="evidence" value="ECO:0007669"/>
    <property type="project" value="InterPro"/>
</dbReference>
<dbReference type="Proteomes" id="UP000464314">
    <property type="component" value="Chromosome"/>
</dbReference>
<dbReference type="InterPro" id="IPR013785">
    <property type="entry name" value="Aldolase_TIM"/>
</dbReference>
<evidence type="ECO:0000256" key="3">
    <source>
        <dbReference type="ARBA" id="ARBA00022801"/>
    </source>
</evidence>
<evidence type="ECO:0000256" key="1">
    <source>
        <dbReference type="ARBA" id="ARBA00009743"/>
    </source>
</evidence>
<keyword evidence="2" id="KW-0732">Signal</keyword>
<evidence type="ECO:0000256" key="2">
    <source>
        <dbReference type="ARBA" id="ARBA00022729"/>
    </source>
</evidence>
<comment type="similarity">
    <text evidence="1">Belongs to the glycosyl hydrolase 27 family.</text>
</comment>
<dbReference type="GO" id="GO:0005975">
    <property type="term" value="P:carbohydrate metabolic process"/>
    <property type="evidence" value="ECO:0007669"/>
    <property type="project" value="InterPro"/>
</dbReference>
<evidence type="ECO:0000313" key="7">
    <source>
        <dbReference type="Proteomes" id="UP000464314"/>
    </source>
</evidence>
<organism evidence="6 7">
    <name type="scientific">Anaerocolumna sedimenticola</name>
    <dbReference type="NCBI Taxonomy" id="2696063"/>
    <lineage>
        <taxon>Bacteria</taxon>
        <taxon>Bacillati</taxon>
        <taxon>Bacillota</taxon>
        <taxon>Clostridia</taxon>
        <taxon>Lachnospirales</taxon>
        <taxon>Lachnospiraceae</taxon>
        <taxon>Anaerocolumna</taxon>
    </lineage>
</organism>
<dbReference type="PANTHER" id="PTHR11452">
    <property type="entry name" value="ALPHA-GALACTOSIDASE/ALPHA-N-ACETYLGALACTOSAMINIDASE"/>
    <property type="match status" value="1"/>
</dbReference>
<keyword evidence="3" id="KW-0378">Hydrolase</keyword>
<evidence type="ECO:0000256" key="4">
    <source>
        <dbReference type="ARBA" id="ARBA00023295"/>
    </source>
</evidence>
<dbReference type="InterPro" id="IPR017853">
    <property type="entry name" value="GH"/>
</dbReference>
<keyword evidence="7" id="KW-1185">Reference proteome</keyword>
<dbReference type="InterPro" id="IPR013780">
    <property type="entry name" value="Glyco_hydro_b"/>
</dbReference>
<name>A0A6P1TJP6_9FIRM</name>
<gene>
    <name evidence="6" type="ORF">Ana3638_05765</name>
</gene>
<dbReference type="AlphaFoldDB" id="A0A6P1TJP6"/>
<dbReference type="SUPFAM" id="SSF51011">
    <property type="entry name" value="Glycosyl hydrolase domain"/>
    <property type="match status" value="1"/>
</dbReference>
<evidence type="ECO:0000313" key="6">
    <source>
        <dbReference type="EMBL" id="QHQ60339.1"/>
    </source>
</evidence>
<dbReference type="EMBL" id="CP048000">
    <property type="protein sequence ID" value="QHQ60339.1"/>
    <property type="molecule type" value="Genomic_DNA"/>
</dbReference>
<reference evidence="6 7" key="1">
    <citation type="submission" date="2020-01" db="EMBL/GenBank/DDBJ databases">
        <title>Genome analysis of Anaerocolumna sp. CBA3638.</title>
        <authorList>
            <person name="Kim J."/>
            <person name="Roh S.W."/>
        </authorList>
    </citation>
    <scope>NUCLEOTIDE SEQUENCE [LARGE SCALE GENOMIC DNA]</scope>
    <source>
        <strain evidence="6 7">CBA3638</strain>
    </source>
</reference>
<evidence type="ECO:0000259" key="5">
    <source>
        <dbReference type="Pfam" id="PF17801"/>
    </source>
</evidence>
<accession>A0A6P1TJP6</accession>
<dbReference type="KEGG" id="anr:Ana3638_05765"/>